<sequence length="152" mass="16291">MSGRAGLWHRLSRFGAEEAGMVTIEFVIIFPILVFFLLFIFATSLYIGTASDLQQAVQTLARASVGVLSEGGEEIDLCSVLSTDFLPTVIEQSPLLSLDRITFPTSCADQPGDDGGIHLTMEYSLAGSALKSVAQSVGMEFGTISRSAVVFY</sequence>
<feature type="transmembrane region" description="Helical" evidence="1">
    <location>
        <begin position="21"/>
        <end position="47"/>
    </location>
</feature>
<dbReference type="InterPro" id="IPR012495">
    <property type="entry name" value="TadE-like_dom"/>
</dbReference>
<feature type="domain" description="TadE-like" evidence="2">
    <location>
        <begin position="20"/>
        <end position="62"/>
    </location>
</feature>
<comment type="caution">
    <text evidence="3">The sequence shown here is derived from an EMBL/GenBank/DDBJ whole genome shotgun (WGS) entry which is preliminary data.</text>
</comment>
<keyword evidence="1" id="KW-0812">Transmembrane</keyword>
<dbReference type="Pfam" id="PF07811">
    <property type="entry name" value="TadE"/>
    <property type="match status" value="1"/>
</dbReference>
<reference evidence="3" key="2">
    <citation type="submission" date="2020-09" db="EMBL/GenBank/DDBJ databases">
        <authorList>
            <person name="Sun Q."/>
            <person name="Zhou Y."/>
        </authorList>
    </citation>
    <scope>NUCLEOTIDE SEQUENCE</scope>
    <source>
        <strain evidence="3">CGMCC 1.7081</strain>
    </source>
</reference>
<name>A0A8J3MDT7_9RHOB</name>
<evidence type="ECO:0000313" key="3">
    <source>
        <dbReference type="EMBL" id="GHG93855.1"/>
    </source>
</evidence>
<keyword evidence="1" id="KW-1133">Transmembrane helix</keyword>
<evidence type="ECO:0000259" key="2">
    <source>
        <dbReference type="Pfam" id="PF07811"/>
    </source>
</evidence>
<dbReference type="EMBL" id="BNAP01000011">
    <property type="protein sequence ID" value="GHG93855.1"/>
    <property type="molecule type" value="Genomic_DNA"/>
</dbReference>
<protein>
    <recommendedName>
        <fullName evidence="2">TadE-like domain-containing protein</fullName>
    </recommendedName>
</protein>
<dbReference type="Proteomes" id="UP000611500">
    <property type="component" value="Unassembled WGS sequence"/>
</dbReference>
<dbReference type="RefSeq" id="WP_028095607.1">
    <property type="nucleotide sequence ID" value="NZ_BNAP01000011.1"/>
</dbReference>
<accession>A0A8J3MDT7</accession>
<proteinExistence type="predicted"/>
<evidence type="ECO:0000313" key="4">
    <source>
        <dbReference type="Proteomes" id="UP000611500"/>
    </source>
</evidence>
<keyword evidence="1" id="KW-0472">Membrane</keyword>
<organism evidence="3 4">
    <name type="scientific">Pseudodonghicola xiamenensis</name>
    <dbReference type="NCBI Taxonomy" id="337702"/>
    <lineage>
        <taxon>Bacteria</taxon>
        <taxon>Pseudomonadati</taxon>
        <taxon>Pseudomonadota</taxon>
        <taxon>Alphaproteobacteria</taxon>
        <taxon>Rhodobacterales</taxon>
        <taxon>Paracoccaceae</taxon>
        <taxon>Pseudodonghicola</taxon>
    </lineage>
</organism>
<evidence type="ECO:0000256" key="1">
    <source>
        <dbReference type="SAM" id="Phobius"/>
    </source>
</evidence>
<gene>
    <name evidence="3" type="ORF">GCM10010961_26620</name>
</gene>
<dbReference type="AlphaFoldDB" id="A0A8J3MDT7"/>
<reference evidence="3" key="1">
    <citation type="journal article" date="2014" name="Int. J. Syst. Evol. Microbiol.">
        <title>Complete genome sequence of Corynebacterium casei LMG S-19264T (=DSM 44701T), isolated from a smear-ripened cheese.</title>
        <authorList>
            <consortium name="US DOE Joint Genome Institute (JGI-PGF)"/>
            <person name="Walter F."/>
            <person name="Albersmeier A."/>
            <person name="Kalinowski J."/>
            <person name="Ruckert C."/>
        </authorList>
    </citation>
    <scope>NUCLEOTIDE SEQUENCE</scope>
    <source>
        <strain evidence="3">CGMCC 1.7081</strain>
    </source>
</reference>
<keyword evidence="4" id="KW-1185">Reference proteome</keyword>